<comment type="caution">
    <text evidence="2">The sequence shown here is derived from an EMBL/GenBank/DDBJ whole genome shotgun (WGS) entry which is preliminary data.</text>
</comment>
<dbReference type="Proteomes" id="UP000319204">
    <property type="component" value="Unassembled WGS sequence"/>
</dbReference>
<proteinExistence type="predicted"/>
<organism evidence="2 3">
    <name type="scientific">Flagellimonas hadalis</name>
    <dbReference type="NCBI Taxonomy" id="2597517"/>
    <lineage>
        <taxon>Bacteria</taxon>
        <taxon>Pseudomonadati</taxon>
        <taxon>Bacteroidota</taxon>
        <taxon>Flavobacteriia</taxon>
        <taxon>Flavobacteriales</taxon>
        <taxon>Flavobacteriaceae</taxon>
        <taxon>Flagellimonas</taxon>
    </lineage>
</organism>
<evidence type="ECO:0000256" key="1">
    <source>
        <dbReference type="SAM" id="Coils"/>
    </source>
</evidence>
<dbReference type="EMBL" id="VNIK02000020">
    <property type="protein sequence ID" value="KAB5483648.1"/>
    <property type="molecule type" value="Genomic_DNA"/>
</dbReference>
<evidence type="ECO:0000313" key="2">
    <source>
        <dbReference type="EMBL" id="KAB5483648.1"/>
    </source>
</evidence>
<keyword evidence="1" id="KW-0175">Coiled coil</keyword>
<accession>A0A5N5IM30</accession>
<dbReference type="RefSeq" id="WP_151891748.1">
    <property type="nucleotide sequence ID" value="NZ_VNIK02000020.1"/>
</dbReference>
<sequence>MGIKMTEKINVTFFAIVIALLTTTNTFSQWQTNGQDIYYNGGNVGIGASAPNSRLHVEGRIRAGHYGALHLDWTYQTNWNGHSSKWAGHIGFNAYRNNDDPKDYFFGSNKYTGKGVFEGSNYGFRWLYRNTIDNDSDGQHLLVEYMRLTNNGYLGIGTTSPDSKLTVKGNIHAEEVKVDLSVPGPDYVFKEGYDLKTLEEVQNYIKEHGHLSNIPSAKEMEANGIKLGEMNMKLLEKIEELTLYILMQQDEMKLLRGNSNRLELELDLIKKELKSKRNVYDNK</sequence>
<feature type="coiled-coil region" evidence="1">
    <location>
        <begin position="252"/>
        <end position="279"/>
    </location>
</feature>
<gene>
    <name evidence="2" type="ORF">FOT42_017610</name>
</gene>
<dbReference type="OrthoDB" id="9808753at2"/>
<evidence type="ECO:0000313" key="3">
    <source>
        <dbReference type="Proteomes" id="UP000319204"/>
    </source>
</evidence>
<reference evidence="2" key="1">
    <citation type="submission" date="2019-10" db="EMBL/GenBank/DDBJ databases">
        <title>Muricauda hadale sp. nov., a piezophilic bacterium isolated from hadopelagic water of the Mariana Trench.</title>
        <authorList>
            <person name="Wei Y."/>
        </authorList>
    </citation>
    <scope>NUCLEOTIDE SEQUENCE [LARGE SCALE GENOMIC DNA]</scope>
    <source>
        <strain evidence="2">MT-229</strain>
    </source>
</reference>
<keyword evidence="3" id="KW-1185">Reference proteome</keyword>
<dbReference type="AlphaFoldDB" id="A0A5N5IM30"/>
<protein>
    <submittedName>
        <fullName evidence="2">Uncharacterized protein</fullName>
    </submittedName>
</protein>
<name>A0A5N5IM30_9FLAO</name>